<evidence type="ECO:0000256" key="5">
    <source>
        <dbReference type="ARBA" id="ARBA00022801"/>
    </source>
</evidence>
<dbReference type="PRINTS" id="PR00741">
    <property type="entry name" value="GLHYDRLASE29"/>
</dbReference>
<evidence type="ECO:0000259" key="8">
    <source>
        <dbReference type="Pfam" id="PF01120"/>
    </source>
</evidence>
<evidence type="ECO:0000313" key="10">
    <source>
        <dbReference type="Proteomes" id="UP000632125"/>
    </source>
</evidence>
<feature type="site" description="May be important for catalysis" evidence="7">
    <location>
        <position position="252"/>
    </location>
</feature>
<dbReference type="Gene3D" id="2.60.40.1180">
    <property type="entry name" value="Golgi alpha-mannosidase II"/>
    <property type="match status" value="1"/>
</dbReference>
<evidence type="ECO:0000256" key="1">
    <source>
        <dbReference type="ARBA" id="ARBA00004071"/>
    </source>
</evidence>
<dbReference type="SMART" id="SM00812">
    <property type="entry name" value="Alpha_L_fucos"/>
    <property type="match status" value="1"/>
</dbReference>
<sequence length="444" mass="50509">MNDNAEFVEVDVTVDPETIPTRELTGGKLGNIPEREEWFKDQAFGMFIHWGLDVMIGSVISHWMIGADRSIVERFVREVPDWFNPRGFRADDYALLAKQAGMKYMVFTAKHHSGFCMYDTGTTAFNVMNTPFGRDVAREFAEAFRRRGIASGLYFSPLDFLWCHERGKTLHFATPDVLPAHNPELMDYNLRQVRELLANYGKQDVVFFDGPAERLKELVWELQPEALVTRGEMKTPEQNMPGEAIAGAWEGCFTMGDGWSYKPTNETYKSGTRLIEMLIEIRAKGGNMLLNVTPGPSGAVPSEQERLLQEVGLFLFFNEEAVYKVRPWHVPREGGVWFTKAKDADTVYAFLTGQPWPYGERRTVTLRSVRATERTEAEIVGQSGVALEHRPDADTRTSWHQDENGLHIDARLCYRPYDNRKWPNPIVIRITHALPAVLEEAGGV</sequence>
<name>A0A927H3S0_9BACL</name>
<dbReference type="PANTHER" id="PTHR10030">
    <property type="entry name" value="ALPHA-L-FUCOSIDASE"/>
    <property type="match status" value="1"/>
</dbReference>
<dbReference type="InterPro" id="IPR000933">
    <property type="entry name" value="Glyco_hydro_29"/>
</dbReference>
<keyword evidence="4" id="KW-0732">Signal</keyword>
<dbReference type="Proteomes" id="UP000632125">
    <property type="component" value="Unassembled WGS sequence"/>
</dbReference>
<dbReference type="InterPro" id="IPR016286">
    <property type="entry name" value="FUC_metazoa-typ"/>
</dbReference>
<accession>A0A927H3S0</accession>
<dbReference type="EMBL" id="JACXIY010000001">
    <property type="protein sequence ID" value="MBD2867155.1"/>
    <property type="molecule type" value="Genomic_DNA"/>
</dbReference>
<dbReference type="AlphaFoldDB" id="A0A927H3S0"/>
<reference evidence="9" key="1">
    <citation type="submission" date="2020-09" db="EMBL/GenBank/DDBJ databases">
        <title>A novel bacterium of genus Paenibacillus, isolated from South China Sea.</title>
        <authorList>
            <person name="Huang H."/>
            <person name="Mo K."/>
            <person name="Hu Y."/>
        </authorList>
    </citation>
    <scope>NUCLEOTIDE SEQUENCE</scope>
    <source>
        <strain evidence="9">IB182493</strain>
    </source>
</reference>
<evidence type="ECO:0000256" key="6">
    <source>
        <dbReference type="ARBA" id="ARBA00023295"/>
    </source>
</evidence>
<evidence type="ECO:0000256" key="7">
    <source>
        <dbReference type="PIRSR" id="PIRSR001092-1"/>
    </source>
</evidence>
<evidence type="ECO:0000256" key="4">
    <source>
        <dbReference type="ARBA" id="ARBA00022729"/>
    </source>
</evidence>
<dbReference type="GO" id="GO:0004560">
    <property type="term" value="F:alpha-L-fucosidase activity"/>
    <property type="evidence" value="ECO:0007669"/>
    <property type="project" value="InterPro"/>
</dbReference>
<comment type="caution">
    <text evidence="9">The sequence shown here is derived from an EMBL/GenBank/DDBJ whole genome shotgun (WGS) entry which is preliminary data.</text>
</comment>
<feature type="domain" description="Glycoside hydrolase family 29 N-terminal" evidence="8">
    <location>
        <begin position="36"/>
        <end position="320"/>
    </location>
</feature>
<dbReference type="InterPro" id="IPR013780">
    <property type="entry name" value="Glyco_hydro_b"/>
</dbReference>
<dbReference type="GO" id="GO:0005764">
    <property type="term" value="C:lysosome"/>
    <property type="evidence" value="ECO:0007669"/>
    <property type="project" value="TreeGrafter"/>
</dbReference>
<evidence type="ECO:0000256" key="3">
    <source>
        <dbReference type="ARBA" id="ARBA00012662"/>
    </source>
</evidence>
<dbReference type="Pfam" id="PF01120">
    <property type="entry name" value="Alpha_L_fucos"/>
    <property type="match status" value="1"/>
</dbReference>
<dbReference type="EC" id="3.2.1.51" evidence="3"/>
<keyword evidence="5" id="KW-0378">Hydrolase</keyword>
<dbReference type="Gene3D" id="3.20.20.80">
    <property type="entry name" value="Glycosidases"/>
    <property type="match status" value="1"/>
</dbReference>
<dbReference type="InterPro" id="IPR057739">
    <property type="entry name" value="Glyco_hydro_29_N"/>
</dbReference>
<evidence type="ECO:0000256" key="2">
    <source>
        <dbReference type="ARBA" id="ARBA00007951"/>
    </source>
</evidence>
<keyword evidence="10" id="KW-1185">Reference proteome</keyword>
<comment type="similarity">
    <text evidence="2">Belongs to the glycosyl hydrolase 29 family.</text>
</comment>
<organism evidence="9 10">
    <name type="scientific">Paenibacillus arenilitoris</name>
    <dbReference type="NCBI Taxonomy" id="2772299"/>
    <lineage>
        <taxon>Bacteria</taxon>
        <taxon>Bacillati</taxon>
        <taxon>Bacillota</taxon>
        <taxon>Bacilli</taxon>
        <taxon>Bacillales</taxon>
        <taxon>Paenibacillaceae</taxon>
        <taxon>Paenibacillus</taxon>
    </lineage>
</organism>
<dbReference type="SUPFAM" id="SSF51445">
    <property type="entry name" value="(Trans)glycosidases"/>
    <property type="match status" value="1"/>
</dbReference>
<dbReference type="InterPro" id="IPR017853">
    <property type="entry name" value="GH"/>
</dbReference>
<dbReference type="GO" id="GO:0016139">
    <property type="term" value="P:glycoside catabolic process"/>
    <property type="evidence" value="ECO:0007669"/>
    <property type="project" value="TreeGrafter"/>
</dbReference>
<comment type="function">
    <text evidence="1">Alpha-L-fucosidase is responsible for hydrolyzing the alpha-1,6-linked fucose joined to the reducing-end N-acetylglucosamine of the carbohydrate moieties of glycoproteins.</text>
</comment>
<dbReference type="PANTHER" id="PTHR10030:SF37">
    <property type="entry name" value="ALPHA-L-FUCOSIDASE-RELATED"/>
    <property type="match status" value="1"/>
</dbReference>
<gene>
    <name evidence="9" type="ORF">IDH41_01095</name>
</gene>
<keyword evidence="6" id="KW-0326">Glycosidase</keyword>
<protein>
    <recommendedName>
        <fullName evidence="3">alpha-L-fucosidase</fullName>
        <ecNumber evidence="3">3.2.1.51</ecNumber>
    </recommendedName>
</protein>
<dbReference type="RefSeq" id="WP_190857464.1">
    <property type="nucleotide sequence ID" value="NZ_JACXIY010000001.1"/>
</dbReference>
<evidence type="ECO:0000313" key="9">
    <source>
        <dbReference type="EMBL" id="MBD2867155.1"/>
    </source>
</evidence>
<dbReference type="GO" id="GO:0006004">
    <property type="term" value="P:fucose metabolic process"/>
    <property type="evidence" value="ECO:0007669"/>
    <property type="project" value="InterPro"/>
</dbReference>
<dbReference type="PIRSF" id="PIRSF001092">
    <property type="entry name" value="Alpha-L-fucosidase"/>
    <property type="match status" value="1"/>
</dbReference>
<proteinExistence type="inferred from homology"/>